<dbReference type="Pfam" id="PF20584">
    <property type="entry name" value="DUF6787"/>
    <property type="match status" value="1"/>
</dbReference>
<evidence type="ECO:0000313" key="3">
    <source>
        <dbReference type="EMBL" id="MBB3841439.1"/>
    </source>
</evidence>
<feature type="transmembrane region" description="Helical" evidence="1">
    <location>
        <begin position="21"/>
        <end position="42"/>
    </location>
</feature>
<evidence type="ECO:0000256" key="1">
    <source>
        <dbReference type="SAM" id="Phobius"/>
    </source>
</evidence>
<sequence length="108" mass="12900">MQTTTKTTWTTRLQHKWGLENTLQVIAVLMTFTLAGTSVVWLRKGLFWLLGYDANTPFWLKAITYLLFIFPTYQTLLLLYGGLLGQFSFFWEKEKKMWLWLKSKLNRR</sequence>
<evidence type="ECO:0000313" key="4">
    <source>
        <dbReference type="Proteomes" id="UP000541352"/>
    </source>
</evidence>
<dbReference type="AlphaFoldDB" id="A0A7W6ET54"/>
<comment type="caution">
    <text evidence="3">The sequence shown here is derived from an EMBL/GenBank/DDBJ whole genome shotgun (WGS) entry which is preliminary data.</text>
</comment>
<feature type="transmembrane region" description="Helical" evidence="1">
    <location>
        <begin position="62"/>
        <end position="91"/>
    </location>
</feature>
<protein>
    <recommendedName>
        <fullName evidence="2">DUF6787 domain-containing protein</fullName>
    </recommendedName>
</protein>
<keyword evidence="4" id="KW-1185">Reference proteome</keyword>
<organism evidence="3 4">
    <name type="scientific">Runella defluvii</name>
    <dbReference type="NCBI Taxonomy" id="370973"/>
    <lineage>
        <taxon>Bacteria</taxon>
        <taxon>Pseudomonadati</taxon>
        <taxon>Bacteroidota</taxon>
        <taxon>Cytophagia</taxon>
        <taxon>Cytophagales</taxon>
        <taxon>Spirosomataceae</taxon>
        <taxon>Runella</taxon>
    </lineage>
</organism>
<accession>A0A7W6ET54</accession>
<dbReference type="RefSeq" id="WP_183979114.1">
    <property type="nucleotide sequence ID" value="NZ_JACIBY010000017.1"/>
</dbReference>
<gene>
    <name evidence="3" type="ORF">FHS57_005467</name>
</gene>
<evidence type="ECO:0000259" key="2">
    <source>
        <dbReference type="Pfam" id="PF20584"/>
    </source>
</evidence>
<reference evidence="3 4" key="1">
    <citation type="submission" date="2020-08" db="EMBL/GenBank/DDBJ databases">
        <title>Genomic Encyclopedia of Type Strains, Phase IV (KMG-IV): sequencing the most valuable type-strain genomes for metagenomic binning, comparative biology and taxonomic classification.</title>
        <authorList>
            <person name="Goeker M."/>
        </authorList>
    </citation>
    <scope>NUCLEOTIDE SEQUENCE [LARGE SCALE GENOMIC DNA]</scope>
    <source>
        <strain evidence="3 4">DSM 17976</strain>
    </source>
</reference>
<keyword evidence="1" id="KW-1133">Transmembrane helix</keyword>
<dbReference type="Proteomes" id="UP000541352">
    <property type="component" value="Unassembled WGS sequence"/>
</dbReference>
<name>A0A7W6ET54_9BACT</name>
<keyword evidence="1" id="KW-0812">Transmembrane</keyword>
<keyword evidence="1" id="KW-0472">Membrane</keyword>
<feature type="domain" description="DUF6787" evidence="2">
    <location>
        <begin position="28"/>
        <end position="102"/>
    </location>
</feature>
<dbReference type="InterPro" id="IPR046714">
    <property type="entry name" value="DUF6787"/>
</dbReference>
<proteinExistence type="predicted"/>
<dbReference type="EMBL" id="JACIBY010000017">
    <property type="protein sequence ID" value="MBB3841439.1"/>
    <property type="molecule type" value="Genomic_DNA"/>
</dbReference>